<accession>A0ABY4A1Z6</accession>
<dbReference type="Pfam" id="PF23899">
    <property type="entry name" value="SU10_portal"/>
    <property type="match status" value="1"/>
</dbReference>
<dbReference type="RefSeq" id="WP_243489922.1">
    <property type="nucleotide sequence ID" value="NZ_CP063361.1"/>
</dbReference>
<dbReference type="EMBL" id="CP063361">
    <property type="protein sequence ID" value="UOD28776.1"/>
    <property type="molecule type" value="Genomic_DNA"/>
</dbReference>
<keyword evidence="4" id="KW-1185">Reference proteome</keyword>
<feature type="coiled-coil region" evidence="1">
    <location>
        <begin position="644"/>
        <end position="719"/>
    </location>
</feature>
<organism evidence="3 4">
    <name type="scientific">Massilia violaceinigra</name>
    <dbReference type="NCBI Taxonomy" id="2045208"/>
    <lineage>
        <taxon>Bacteria</taxon>
        <taxon>Pseudomonadati</taxon>
        <taxon>Pseudomonadota</taxon>
        <taxon>Betaproteobacteria</taxon>
        <taxon>Burkholderiales</taxon>
        <taxon>Oxalobacteraceae</taxon>
        <taxon>Telluria group</taxon>
        <taxon>Massilia</taxon>
    </lineage>
</organism>
<keyword evidence="1" id="KW-0175">Coiled coil</keyword>
<dbReference type="InterPro" id="IPR056909">
    <property type="entry name" value="SU10_portal"/>
</dbReference>
<evidence type="ECO:0000313" key="4">
    <source>
        <dbReference type="Proteomes" id="UP000831532"/>
    </source>
</evidence>
<name>A0ABY4A1Z6_9BURK</name>
<protein>
    <recommendedName>
        <fullName evidence="5">Portal protein</fullName>
    </recommendedName>
</protein>
<feature type="region of interest" description="Disordered" evidence="2">
    <location>
        <begin position="615"/>
        <end position="643"/>
    </location>
</feature>
<dbReference type="Proteomes" id="UP000831532">
    <property type="component" value="Chromosome"/>
</dbReference>
<proteinExistence type="predicted"/>
<feature type="compositionally biased region" description="Pro residues" evidence="2">
    <location>
        <begin position="623"/>
        <end position="640"/>
    </location>
</feature>
<evidence type="ECO:0000256" key="2">
    <source>
        <dbReference type="SAM" id="MobiDB-lite"/>
    </source>
</evidence>
<evidence type="ECO:0008006" key="5">
    <source>
        <dbReference type="Google" id="ProtNLM"/>
    </source>
</evidence>
<evidence type="ECO:0000256" key="1">
    <source>
        <dbReference type="SAM" id="Coils"/>
    </source>
</evidence>
<reference evidence="3 4" key="1">
    <citation type="submission" date="2020-10" db="EMBL/GenBank/DDBJ databases">
        <title>Genome analysis of Massilia species.</title>
        <authorList>
            <person name="Jung D.-H."/>
        </authorList>
    </citation>
    <scope>NUCLEOTIDE SEQUENCE [LARGE SCALE GENOMIC DNA]</scope>
    <source>
        <strain evidence="4">sipir</strain>
    </source>
</reference>
<gene>
    <name evidence="3" type="ORF">INH39_25545</name>
</gene>
<feature type="region of interest" description="Disordered" evidence="2">
    <location>
        <begin position="291"/>
        <end position="323"/>
    </location>
</feature>
<evidence type="ECO:0000313" key="3">
    <source>
        <dbReference type="EMBL" id="UOD28776.1"/>
    </source>
</evidence>
<sequence length="775" mass="86757">MAKMTDDELRALTDAEMQDATGFCGSGGRLEAQRRKNLRYFMAEATEDLAPPDVPGRSTVVDTTVRNTLLGMEAPLIKTFCGTENVVEFSETTQDDEEKAKQVTDYLNYLLRKKNPGYSIVTTWIRDALLQKVGFVKVWWDASIIESKEEYRGQTDVQLAILLDDDEVEPVEQKAYPDPEAEKAKAKQLEQMQAQFAQMQQPMGGREQAPQNLQQAAQQIAQFAAQPVPQLYDITVRRKKDGGRLCIENVPPEEILVRRDAKSLRDTPFVGHRLRRTIGQLTAAGYRNVDKISADGDGDDMSQEAAQRRYADGDSPDMARNNSIDPTAREVWITECYVMCDYDGNGIPSWRKVVRAGDQILENEECDDHPFVGWCPIPMPHRLFGLCPADLAVEPQRVKTALKRAAFDNISLSVNGRYYALDGQVNLDDLLSSRPGGVVRVKSLNAVGRLDQGVGDVNGAMQLMESVELDAEESTGWTRQSQGGNGMPLDQTATQVNIVTNRADSRVEIIARQFAETGYTDLFKRMLKLVSQYQNKAEMVKLGGKWQNVDPREWTNQFDMTINVGLGTGNKDQQVQHLMALKQAQAEGLQIGICKPQHVYNADIKLAEALGFKSGDQFFHDPSAPPDPNAPPEPPPPPNPDVVKAQAQQQQHAAEMQFKQQQAEADRKYAADLERYKGDMQMRVDQNRQEAEARQKQLEIEQQAQLEALKEQYRNEEAREKYQADMARLELERYKIDKDAETEIVIAQIAAKQANDAALMAAEQRANMGAANGDA</sequence>